<feature type="domain" description="Pyrrolo-quinoline quinone repeat" evidence="1">
    <location>
        <begin position="75"/>
        <end position="206"/>
    </location>
</feature>
<protein>
    <submittedName>
        <fullName evidence="2">Glutamine cyclotransferase</fullName>
    </submittedName>
</protein>
<evidence type="ECO:0000313" key="3">
    <source>
        <dbReference type="Proteomes" id="UP001223743"/>
    </source>
</evidence>
<dbReference type="InterPro" id="IPR002372">
    <property type="entry name" value="PQQ_rpt_dom"/>
</dbReference>
<dbReference type="InterPro" id="IPR015943">
    <property type="entry name" value="WD40/YVTN_repeat-like_dom_sf"/>
</dbReference>
<dbReference type="EMBL" id="JAUSWJ010000001">
    <property type="protein sequence ID" value="MDQ0515972.1"/>
    <property type="molecule type" value="Genomic_DNA"/>
</dbReference>
<keyword evidence="3" id="KW-1185">Reference proteome</keyword>
<evidence type="ECO:0000259" key="1">
    <source>
        <dbReference type="Pfam" id="PF13360"/>
    </source>
</evidence>
<dbReference type="RefSeq" id="WP_266280211.1">
    <property type="nucleotide sequence ID" value="NZ_JAPKNF010000001.1"/>
</dbReference>
<evidence type="ECO:0000313" key="2">
    <source>
        <dbReference type="EMBL" id="MDQ0515972.1"/>
    </source>
</evidence>
<reference evidence="2 3" key="1">
    <citation type="submission" date="2023-07" db="EMBL/GenBank/DDBJ databases">
        <title>Genomic Encyclopedia of Type Strains, Phase IV (KMG-IV): sequencing the most valuable type-strain genomes for metagenomic binning, comparative biology and taxonomic classification.</title>
        <authorList>
            <person name="Goeker M."/>
        </authorList>
    </citation>
    <scope>NUCLEOTIDE SEQUENCE [LARGE SCALE GENOMIC DNA]</scope>
    <source>
        <strain evidence="2 3">B1-1</strain>
    </source>
</reference>
<accession>A0ABU0M4W2</accession>
<dbReference type="Proteomes" id="UP001223743">
    <property type="component" value="Unassembled WGS sequence"/>
</dbReference>
<dbReference type="Pfam" id="PF13360">
    <property type="entry name" value="PQQ_2"/>
    <property type="match status" value="1"/>
</dbReference>
<comment type="caution">
    <text evidence="2">The sequence shown here is derived from an EMBL/GenBank/DDBJ whole genome shotgun (WGS) entry which is preliminary data.</text>
</comment>
<dbReference type="Gene3D" id="2.130.10.10">
    <property type="entry name" value="YVTN repeat-like/Quinoprotein amine dehydrogenase"/>
    <property type="match status" value="1"/>
</dbReference>
<dbReference type="SUPFAM" id="SSF63825">
    <property type="entry name" value="YWTD domain"/>
    <property type="match status" value="1"/>
</dbReference>
<sequence>MKRAKAEVMREYGPFEGAPSIGGVTYDGERVWFAAGERLAALDPDSGAVVGAIDIAAHAGTAFDGRHIYQIAGDLIRRIDPATGELIATIPAPGKGGDSGLAYAEGALFVGQYRERCIHEIDPDTGAVRRTIRSDRFVTGVSFVDDELWHGTWEDETSELRRIDPASGTVLETLDMPEGLTVSGLESDGGERFFCGGGTSGKVRVVRRPRRA</sequence>
<gene>
    <name evidence="2" type="ORF">QO015_001585</name>
</gene>
<organism evidence="2 3">
    <name type="scientific">Kaistia geumhonensis</name>
    <dbReference type="NCBI Taxonomy" id="410839"/>
    <lineage>
        <taxon>Bacteria</taxon>
        <taxon>Pseudomonadati</taxon>
        <taxon>Pseudomonadota</taxon>
        <taxon>Alphaproteobacteria</taxon>
        <taxon>Hyphomicrobiales</taxon>
        <taxon>Kaistiaceae</taxon>
        <taxon>Kaistia</taxon>
    </lineage>
</organism>
<proteinExistence type="predicted"/>
<name>A0ABU0M4W2_9HYPH</name>